<gene>
    <name evidence="2" type="ORF">THII_3887</name>
</gene>
<evidence type="ECO:0000313" key="2">
    <source>
        <dbReference type="EMBL" id="BAP58184.1"/>
    </source>
</evidence>
<dbReference type="InterPro" id="IPR002716">
    <property type="entry name" value="PIN_dom"/>
</dbReference>
<accession>A0A090AKR8</accession>
<dbReference type="HOGENOM" id="CLU_116617_7_0_6"/>
<reference evidence="2 3" key="1">
    <citation type="journal article" date="2014" name="ISME J.">
        <title>Ecophysiology of Thioploca ingrica as revealed by the complete genome sequence supplemented with proteomic evidence.</title>
        <authorList>
            <person name="Kojima H."/>
            <person name="Ogura Y."/>
            <person name="Yamamoto N."/>
            <person name="Togashi T."/>
            <person name="Mori H."/>
            <person name="Watanabe T."/>
            <person name="Nemoto F."/>
            <person name="Kurokawa K."/>
            <person name="Hayashi T."/>
            <person name="Fukui M."/>
        </authorList>
    </citation>
    <scope>NUCLEOTIDE SEQUENCE [LARGE SCALE GENOMIC DNA]</scope>
</reference>
<evidence type="ECO:0000313" key="3">
    <source>
        <dbReference type="Proteomes" id="UP000031623"/>
    </source>
</evidence>
<dbReference type="STRING" id="40754.THII_3887"/>
<sequence length="94" mass="11082">MEYEEIIALKYHPEIAKEVLRTLLKLPNVHKQFIYYRWHLINADPDDNKFVDCAVSANAHYLVSHDKHLDILKNVAFPKLVVLRLDEFKLILSP</sequence>
<organism evidence="2 3">
    <name type="scientific">Thioploca ingrica</name>
    <dbReference type="NCBI Taxonomy" id="40754"/>
    <lineage>
        <taxon>Bacteria</taxon>
        <taxon>Pseudomonadati</taxon>
        <taxon>Pseudomonadota</taxon>
        <taxon>Gammaproteobacteria</taxon>
        <taxon>Thiotrichales</taxon>
        <taxon>Thiotrichaceae</taxon>
        <taxon>Thioploca</taxon>
    </lineage>
</organism>
<dbReference type="Proteomes" id="UP000031623">
    <property type="component" value="Chromosome"/>
</dbReference>
<feature type="domain" description="PIN" evidence="1">
    <location>
        <begin position="2"/>
        <end position="68"/>
    </location>
</feature>
<dbReference type="KEGG" id="tig:THII_3887"/>
<name>A0A090AKR8_9GAMM</name>
<dbReference type="EMBL" id="AP014633">
    <property type="protein sequence ID" value="BAP58184.1"/>
    <property type="molecule type" value="Genomic_DNA"/>
</dbReference>
<protein>
    <submittedName>
        <fullName evidence="2">Nucleic acid-binding protein, contains PIN domain</fullName>
    </submittedName>
</protein>
<keyword evidence="3" id="KW-1185">Reference proteome</keyword>
<evidence type="ECO:0000259" key="1">
    <source>
        <dbReference type="Pfam" id="PF13470"/>
    </source>
</evidence>
<dbReference type="AlphaFoldDB" id="A0A090AKR8"/>
<proteinExistence type="predicted"/>
<dbReference type="Pfam" id="PF13470">
    <property type="entry name" value="PIN_3"/>
    <property type="match status" value="1"/>
</dbReference>